<evidence type="ECO:0000313" key="4">
    <source>
        <dbReference type="EMBL" id="SQD79405.1"/>
    </source>
</evidence>
<dbReference type="KEGG" id="mya:MORIYA_2954"/>
<evidence type="ECO:0000313" key="3">
    <source>
        <dbReference type="EMBL" id="SQD79137.1"/>
    </source>
</evidence>
<feature type="domain" description="Winged helix-turn helix" evidence="2">
    <location>
        <begin position="5"/>
        <end position="46"/>
    </location>
</feature>
<evidence type="ECO:0000256" key="1">
    <source>
        <dbReference type="SAM" id="MobiDB-lite"/>
    </source>
</evidence>
<dbReference type="EMBL" id="LS483250">
    <property type="protein sequence ID" value="SQD79405.1"/>
    <property type="molecule type" value="Genomic_DNA"/>
</dbReference>
<dbReference type="InterPro" id="IPR025959">
    <property type="entry name" value="Winged_HTH_dom"/>
</dbReference>
<dbReference type="KEGG" id="mya:MORIYA_2944"/>
<evidence type="ECO:0000259" key="2">
    <source>
        <dbReference type="Pfam" id="PF13592"/>
    </source>
</evidence>
<feature type="region of interest" description="Disordered" evidence="1">
    <location>
        <begin position="33"/>
        <end position="53"/>
    </location>
</feature>
<keyword evidence="8" id="KW-1185">Reference proteome</keyword>
<dbReference type="KEGG" id="mya:MORIYA_2949"/>
<reference evidence="3" key="2">
    <citation type="submission" date="2018-05" db="EMBL/GenBank/DDBJ databases">
        <authorList>
            <person name="Lanie J.A."/>
            <person name="Ng W.-L."/>
            <person name="Kazmierczak K.M."/>
            <person name="Andrzejewski T.M."/>
            <person name="Davidsen T.M."/>
            <person name="Wayne K.J."/>
            <person name="Tettelin H."/>
            <person name="Glass J.I."/>
            <person name="Rusch D."/>
            <person name="Podicherti R."/>
            <person name="Tsui H.-C.T."/>
            <person name="Winkler M.E."/>
        </authorList>
    </citation>
    <scope>NUCLEOTIDE SEQUENCE [LARGE SCALE GENOMIC DNA]</scope>
    <source>
        <strain evidence="3">DB21MT 5</strain>
    </source>
</reference>
<organism evidence="3 8">
    <name type="scientific">Moritella yayanosii</name>
    <dbReference type="NCBI Taxonomy" id="69539"/>
    <lineage>
        <taxon>Bacteria</taxon>
        <taxon>Pseudomonadati</taxon>
        <taxon>Pseudomonadota</taxon>
        <taxon>Gammaproteobacteria</taxon>
        <taxon>Alteromonadales</taxon>
        <taxon>Moritellaceae</taxon>
        <taxon>Moritella</taxon>
    </lineage>
</organism>
<gene>
    <name evidence="3" type="ORF">MORIYA_2664</name>
    <name evidence="4" type="ORF">MORIYA_2944</name>
    <name evidence="5" type="ORF">MORIYA_2949</name>
    <name evidence="6" type="ORF">MORIYA_2954</name>
    <name evidence="7" type="ORF">MORIYA_3527</name>
</gene>
<evidence type="ECO:0000313" key="6">
    <source>
        <dbReference type="EMBL" id="SQD79413.1"/>
    </source>
</evidence>
<dbReference type="Proteomes" id="UP000250163">
    <property type="component" value="Chromosome MORIYA"/>
</dbReference>
<dbReference type="EMBL" id="LS483250">
    <property type="protein sequence ID" value="SQD79981.1"/>
    <property type="molecule type" value="Genomic_DNA"/>
</dbReference>
<evidence type="ECO:0000313" key="5">
    <source>
        <dbReference type="EMBL" id="SQD79409.1"/>
    </source>
</evidence>
<accession>A0A330LQ90</accession>
<reference evidence="8" key="1">
    <citation type="submission" date="2018-05" db="EMBL/GenBank/DDBJ databases">
        <authorList>
            <person name="Cea G.-C."/>
            <person name="William W."/>
        </authorList>
    </citation>
    <scope>NUCLEOTIDE SEQUENCE [LARGE SCALE GENOMIC DNA]</scope>
    <source>
        <strain evidence="8">DB21MT 5</strain>
    </source>
</reference>
<sequence length="53" mass="6266">MSISEFDVLYQKINTYHLLHELNLSWITTRSKHPRQPLEAQDTFKKIPNGNDP</sequence>
<dbReference type="Pfam" id="PF13592">
    <property type="entry name" value="HTH_33"/>
    <property type="match status" value="1"/>
</dbReference>
<evidence type="ECO:0000313" key="7">
    <source>
        <dbReference type="EMBL" id="SQD79981.1"/>
    </source>
</evidence>
<evidence type="ECO:0000313" key="8">
    <source>
        <dbReference type="Proteomes" id="UP000250163"/>
    </source>
</evidence>
<dbReference type="EMBL" id="LS483250">
    <property type="protein sequence ID" value="SQD79409.1"/>
    <property type="molecule type" value="Genomic_DNA"/>
</dbReference>
<proteinExistence type="predicted"/>
<dbReference type="EMBL" id="LS483250">
    <property type="protein sequence ID" value="SQD79413.1"/>
    <property type="molecule type" value="Genomic_DNA"/>
</dbReference>
<dbReference type="OrthoDB" id="129174at2"/>
<name>A0A330LQ90_9GAMM</name>
<dbReference type="KEGG" id="mya:MORIYA_2664"/>
<dbReference type="EMBL" id="LS483250">
    <property type="protein sequence ID" value="SQD79137.1"/>
    <property type="molecule type" value="Genomic_DNA"/>
</dbReference>
<dbReference type="AlphaFoldDB" id="A0A330LQ90"/>
<protein>
    <submittedName>
        <fullName evidence="3">Transposase</fullName>
    </submittedName>
</protein>
<dbReference type="KEGG" id="mya:MORIYA_3527"/>